<feature type="non-terminal residue" evidence="7">
    <location>
        <position position="1"/>
    </location>
</feature>
<keyword evidence="8" id="KW-1185">Reference proteome</keyword>
<dbReference type="InterPro" id="IPR000819">
    <property type="entry name" value="Peptidase_M17_C"/>
</dbReference>
<sequence>MPRVIIYVCLLLKFLLQINCLCCLSESYVADEIIKSRAGVRVRVGNTDAEGRMVMADVLCRMKELALESVNPELFTIATLTGHAIRAMGPDYSIIMDNGPARHFGTAQKIQSSGDKYGDPFEISTIRRE</sequence>
<accession>A0A8S3Z1L0</accession>
<dbReference type="Proteomes" id="UP000678393">
    <property type="component" value="Unassembled WGS sequence"/>
</dbReference>
<evidence type="ECO:0000256" key="5">
    <source>
        <dbReference type="SAM" id="SignalP"/>
    </source>
</evidence>
<feature type="signal peptide" evidence="5">
    <location>
        <begin position="1"/>
        <end position="20"/>
    </location>
</feature>
<dbReference type="SUPFAM" id="SSF53187">
    <property type="entry name" value="Zn-dependent exopeptidases"/>
    <property type="match status" value="1"/>
</dbReference>
<evidence type="ECO:0000256" key="3">
    <source>
        <dbReference type="ARBA" id="ARBA00022670"/>
    </source>
</evidence>
<dbReference type="PRINTS" id="PR00481">
    <property type="entry name" value="LAMNOPPTDASE"/>
</dbReference>
<evidence type="ECO:0000256" key="1">
    <source>
        <dbReference type="ARBA" id="ARBA00009528"/>
    </source>
</evidence>
<keyword evidence="4" id="KW-0378">Hydrolase</keyword>
<evidence type="ECO:0000313" key="8">
    <source>
        <dbReference type="Proteomes" id="UP000678393"/>
    </source>
</evidence>
<dbReference type="PANTHER" id="PTHR11963">
    <property type="entry name" value="LEUCINE AMINOPEPTIDASE-RELATED"/>
    <property type="match status" value="1"/>
</dbReference>
<dbReference type="GO" id="GO:0006508">
    <property type="term" value="P:proteolysis"/>
    <property type="evidence" value="ECO:0007669"/>
    <property type="project" value="UniProtKB-KW"/>
</dbReference>
<dbReference type="InterPro" id="IPR011356">
    <property type="entry name" value="Leucine_aapep/pepB"/>
</dbReference>
<dbReference type="PROSITE" id="PS00631">
    <property type="entry name" value="CYTOSOL_AP"/>
    <property type="match status" value="1"/>
</dbReference>
<evidence type="ECO:0000256" key="4">
    <source>
        <dbReference type="ARBA" id="ARBA00022801"/>
    </source>
</evidence>
<name>A0A8S3Z1L0_9EUPU</name>
<keyword evidence="3" id="KW-0645">Protease</keyword>
<dbReference type="Pfam" id="PF00883">
    <property type="entry name" value="Peptidase_M17"/>
    <property type="match status" value="1"/>
</dbReference>
<evidence type="ECO:0000259" key="6">
    <source>
        <dbReference type="PROSITE" id="PS00631"/>
    </source>
</evidence>
<dbReference type="GO" id="GO:0030145">
    <property type="term" value="F:manganese ion binding"/>
    <property type="evidence" value="ECO:0007669"/>
    <property type="project" value="InterPro"/>
</dbReference>
<protein>
    <recommendedName>
        <fullName evidence="6">Cytosol aminopeptidase domain-containing protein</fullName>
    </recommendedName>
</protein>
<dbReference type="EMBL" id="CAJHNH020001104">
    <property type="protein sequence ID" value="CAG5121520.1"/>
    <property type="molecule type" value="Genomic_DNA"/>
</dbReference>
<reference evidence="7" key="1">
    <citation type="submission" date="2021-04" db="EMBL/GenBank/DDBJ databases">
        <authorList>
            <consortium name="Molecular Ecology Group"/>
        </authorList>
    </citation>
    <scope>NUCLEOTIDE SEQUENCE</scope>
</reference>
<dbReference type="PANTHER" id="PTHR11963:SF48">
    <property type="entry name" value="DIPEPTIDASE B, ISOFORM A"/>
    <property type="match status" value="1"/>
</dbReference>
<comment type="caution">
    <text evidence="7">The sequence shown here is derived from an EMBL/GenBank/DDBJ whole genome shotgun (WGS) entry which is preliminary data.</text>
</comment>
<proteinExistence type="inferred from homology"/>
<dbReference type="Gene3D" id="3.40.630.10">
    <property type="entry name" value="Zn peptidases"/>
    <property type="match status" value="1"/>
</dbReference>
<keyword evidence="5" id="KW-0732">Signal</keyword>
<dbReference type="OrthoDB" id="10041421at2759"/>
<feature type="domain" description="Cytosol aminopeptidase" evidence="6">
    <location>
        <begin position="46"/>
        <end position="53"/>
    </location>
</feature>
<evidence type="ECO:0000313" key="7">
    <source>
        <dbReference type="EMBL" id="CAG5121520.1"/>
    </source>
</evidence>
<dbReference type="GO" id="GO:0005737">
    <property type="term" value="C:cytoplasm"/>
    <property type="evidence" value="ECO:0007669"/>
    <property type="project" value="InterPro"/>
</dbReference>
<organism evidence="7 8">
    <name type="scientific">Candidula unifasciata</name>
    <dbReference type="NCBI Taxonomy" id="100452"/>
    <lineage>
        <taxon>Eukaryota</taxon>
        <taxon>Metazoa</taxon>
        <taxon>Spiralia</taxon>
        <taxon>Lophotrochozoa</taxon>
        <taxon>Mollusca</taxon>
        <taxon>Gastropoda</taxon>
        <taxon>Heterobranchia</taxon>
        <taxon>Euthyneura</taxon>
        <taxon>Panpulmonata</taxon>
        <taxon>Eupulmonata</taxon>
        <taxon>Stylommatophora</taxon>
        <taxon>Helicina</taxon>
        <taxon>Helicoidea</taxon>
        <taxon>Geomitridae</taxon>
        <taxon>Candidula</taxon>
    </lineage>
</organism>
<dbReference type="AlphaFoldDB" id="A0A8S3Z1L0"/>
<gene>
    <name evidence="7" type="ORF">CUNI_LOCUS7078</name>
</gene>
<evidence type="ECO:0000256" key="2">
    <source>
        <dbReference type="ARBA" id="ARBA00022438"/>
    </source>
</evidence>
<feature type="chain" id="PRO_5035798451" description="Cytosol aminopeptidase domain-containing protein" evidence="5">
    <location>
        <begin position="21"/>
        <end position="129"/>
    </location>
</feature>
<keyword evidence="2" id="KW-0031">Aminopeptidase</keyword>
<dbReference type="GO" id="GO:0070006">
    <property type="term" value="F:metalloaminopeptidase activity"/>
    <property type="evidence" value="ECO:0007669"/>
    <property type="project" value="InterPro"/>
</dbReference>
<comment type="similarity">
    <text evidence="1">Belongs to the peptidase M17 family.</text>
</comment>